<dbReference type="InterPro" id="IPR013985">
    <property type="entry name" value="Ald_Fedxn_OxRdtase_dom3"/>
</dbReference>
<organism evidence="2">
    <name type="scientific">marine sediment metagenome</name>
    <dbReference type="NCBI Taxonomy" id="412755"/>
    <lineage>
        <taxon>unclassified sequences</taxon>
        <taxon>metagenomes</taxon>
        <taxon>ecological metagenomes</taxon>
    </lineage>
</organism>
<evidence type="ECO:0000259" key="1">
    <source>
        <dbReference type="Pfam" id="PF01314"/>
    </source>
</evidence>
<evidence type="ECO:0000313" key="2">
    <source>
        <dbReference type="EMBL" id="GAI71369.1"/>
    </source>
</evidence>
<dbReference type="GO" id="GO:0051536">
    <property type="term" value="F:iron-sulfur cluster binding"/>
    <property type="evidence" value="ECO:0007669"/>
    <property type="project" value="InterPro"/>
</dbReference>
<dbReference type="AlphaFoldDB" id="X1SU74"/>
<dbReference type="SUPFAM" id="SSF48310">
    <property type="entry name" value="Aldehyde ferredoxin oxidoreductase, C-terminal domains"/>
    <property type="match status" value="1"/>
</dbReference>
<reference evidence="2" key="1">
    <citation type="journal article" date="2014" name="Front. Microbiol.">
        <title>High frequency of phylogenetically diverse reductive dehalogenase-homologous genes in deep subseafloor sedimentary metagenomes.</title>
        <authorList>
            <person name="Kawai M."/>
            <person name="Futagami T."/>
            <person name="Toyoda A."/>
            <person name="Takaki Y."/>
            <person name="Nishi S."/>
            <person name="Hori S."/>
            <person name="Arai W."/>
            <person name="Tsubouchi T."/>
            <person name="Morono Y."/>
            <person name="Uchiyama I."/>
            <person name="Ito T."/>
            <person name="Fujiyama A."/>
            <person name="Inagaki F."/>
            <person name="Takami H."/>
        </authorList>
    </citation>
    <scope>NUCLEOTIDE SEQUENCE</scope>
    <source>
        <strain evidence="2">Expedition CK06-06</strain>
    </source>
</reference>
<name>X1SU74_9ZZZZ</name>
<feature type="non-terminal residue" evidence="2">
    <location>
        <position position="1"/>
    </location>
</feature>
<sequence>SMGLAAATAARGADHLYAFPVLDEGQIFTKEIKQWYGTKYLPEIGERLSPNNKGFMVSHNENYSVLIESLGVCKYGTMVPPALYY</sequence>
<dbReference type="Pfam" id="PF01314">
    <property type="entry name" value="AFOR_C"/>
    <property type="match status" value="1"/>
</dbReference>
<dbReference type="GO" id="GO:0009055">
    <property type="term" value="F:electron transfer activity"/>
    <property type="evidence" value="ECO:0007669"/>
    <property type="project" value="InterPro"/>
</dbReference>
<dbReference type="InterPro" id="IPR001203">
    <property type="entry name" value="OxRdtase_Ald_Fedxn_C"/>
</dbReference>
<dbReference type="Gene3D" id="1.10.599.10">
    <property type="entry name" value="Aldehyde Ferredoxin Oxidoreductase Protein, subunit A, domain 3"/>
    <property type="match status" value="1"/>
</dbReference>
<feature type="domain" description="Aldehyde ferredoxin oxidoreductase C-terminal" evidence="1">
    <location>
        <begin position="1"/>
        <end position="77"/>
    </location>
</feature>
<dbReference type="GO" id="GO:0016625">
    <property type="term" value="F:oxidoreductase activity, acting on the aldehyde or oxo group of donors, iron-sulfur protein as acceptor"/>
    <property type="evidence" value="ECO:0007669"/>
    <property type="project" value="InterPro"/>
</dbReference>
<feature type="non-terminal residue" evidence="2">
    <location>
        <position position="85"/>
    </location>
</feature>
<dbReference type="InterPro" id="IPR036021">
    <property type="entry name" value="Tungsten_al_ferr_oxy-like_C"/>
</dbReference>
<comment type="caution">
    <text evidence="2">The sequence shown here is derived from an EMBL/GenBank/DDBJ whole genome shotgun (WGS) entry which is preliminary data.</text>
</comment>
<gene>
    <name evidence="2" type="ORF">S06H3_65735</name>
</gene>
<accession>X1SU74</accession>
<protein>
    <recommendedName>
        <fullName evidence="1">Aldehyde ferredoxin oxidoreductase C-terminal domain-containing protein</fullName>
    </recommendedName>
</protein>
<dbReference type="EMBL" id="BARV01044401">
    <property type="protein sequence ID" value="GAI71369.1"/>
    <property type="molecule type" value="Genomic_DNA"/>
</dbReference>
<proteinExistence type="predicted"/>